<organism evidence="1 2">
    <name type="scientific">Neophaeococcomyces mojaviensis</name>
    <dbReference type="NCBI Taxonomy" id="3383035"/>
    <lineage>
        <taxon>Eukaryota</taxon>
        <taxon>Fungi</taxon>
        <taxon>Dikarya</taxon>
        <taxon>Ascomycota</taxon>
        <taxon>Pezizomycotina</taxon>
        <taxon>Eurotiomycetes</taxon>
        <taxon>Chaetothyriomycetidae</taxon>
        <taxon>Chaetothyriales</taxon>
        <taxon>Chaetothyriales incertae sedis</taxon>
        <taxon>Neophaeococcomyces</taxon>
    </lineage>
</organism>
<reference evidence="1" key="1">
    <citation type="submission" date="2022-10" db="EMBL/GenBank/DDBJ databases">
        <title>Culturing micro-colonial fungi from biological soil crusts in the Mojave desert and describing Neophaeococcomyces mojavensis, and introducing the new genera and species Taxawa tesnikishii.</title>
        <authorList>
            <person name="Kurbessoian T."/>
            <person name="Stajich J.E."/>
        </authorList>
    </citation>
    <scope>NUCLEOTIDE SEQUENCE</scope>
    <source>
        <strain evidence="1">JES_112</strain>
    </source>
</reference>
<accession>A0ACC3A4J6</accession>
<dbReference type="EMBL" id="JAPDRQ010000104">
    <property type="protein sequence ID" value="KAJ9655096.1"/>
    <property type="molecule type" value="Genomic_DNA"/>
</dbReference>
<name>A0ACC3A4J6_9EURO</name>
<comment type="caution">
    <text evidence="1">The sequence shown here is derived from an EMBL/GenBank/DDBJ whole genome shotgun (WGS) entry which is preliminary data.</text>
</comment>
<evidence type="ECO:0000313" key="2">
    <source>
        <dbReference type="Proteomes" id="UP001172386"/>
    </source>
</evidence>
<sequence>MSRASSRASAGPRDSRSSINRASGAASPLKRLTNEVGDLRNNPSDAVLHLGPASDEDLFRWEAVLKGPRDQTSPYCGGLWLLSIEIPPNYPLSPPKIRFVTPICHPNVHFQTGEICLTLLTSEHWAPSYTLSSTMSALQMLLTEPGLESPLNVDIANLYREDDAVGWESLVRYWTAEKRWQGEGAAGFLSERAPGTGGHLGITQ</sequence>
<keyword evidence="2" id="KW-1185">Reference proteome</keyword>
<gene>
    <name evidence="1" type="ORF">H2198_005952</name>
</gene>
<evidence type="ECO:0000313" key="1">
    <source>
        <dbReference type="EMBL" id="KAJ9655096.1"/>
    </source>
</evidence>
<proteinExistence type="predicted"/>
<protein>
    <submittedName>
        <fullName evidence="1">Uncharacterized protein</fullName>
    </submittedName>
</protein>
<dbReference type="Proteomes" id="UP001172386">
    <property type="component" value="Unassembled WGS sequence"/>
</dbReference>